<comment type="caution">
    <text evidence="3">The sequence shown here is derived from an EMBL/GenBank/DDBJ whole genome shotgun (WGS) entry which is preliminary data.</text>
</comment>
<name>A0A5N6NSR0_9ASTR</name>
<accession>A0A5N6NSR0</accession>
<dbReference type="PANTHER" id="PTHR10492">
    <property type="match status" value="1"/>
</dbReference>
<keyword evidence="1" id="KW-0227">DNA damage</keyword>
<keyword evidence="1" id="KW-0347">Helicase</keyword>
<sequence length="247" mass="27541">MVHKHAFEALDRTMKDIFNSGTSVNSDIPFGGKVIVFGGDFRQILPVVPNGGRQEIVNASLSSSYLWEKCKLLRLTRNMRLTIGALASDIEHTNNFAKWLLDIGEGKVGGINDGEAIIEIPDDLLITQCADPIQSLIDFVYPSILQNFESPDFFRERAILAPTNEVVQEINERFISLFPGDEKDRKNGRPKMRGCPLALREPEARKRAVTGGRWSRVWSSGGGGDWWLKGWTVVKISQGGPNLRLGF</sequence>
<comment type="catalytic activity">
    <reaction evidence="1">
        <text>ATP + H2O = ADP + phosphate + H(+)</text>
        <dbReference type="Rhea" id="RHEA:13065"/>
        <dbReference type="ChEBI" id="CHEBI:15377"/>
        <dbReference type="ChEBI" id="CHEBI:15378"/>
        <dbReference type="ChEBI" id="CHEBI:30616"/>
        <dbReference type="ChEBI" id="CHEBI:43474"/>
        <dbReference type="ChEBI" id="CHEBI:456216"/>
        <dbReference type="EC" id="5.6.2.3"/>
    </reaction>
</comment>
<dbReference type="PANTHER" id="PTHR10492:SF93">
    <property type="entry name" value="ATP-DEPENDENT DNA HELICASE"/>
    <property type="match status" value="1"/>
</dbReference>
<comment type="cofactor">
    <cofactor evidence="1">
        <name>Mg(2+)</name>
        <dbReference type="ChEBI" id="CHEBI:18420"/>
    </cofactor>
</comment>
<gene>
    <name evidence="3" type="ORF">E3N88_17550</name>
</gene>
<keyword evidence="4" id="KW-1185">Reference proteome</keyword>
<dbReference type="InterPro" id="IPR027417">
    <property type="entry name" value="P-loop_NTPase"/>
</dbReference>
<organism evidence="3 4">
    <name type="scientific">Mikania micrantha</name>
    <name type="common">bitter vine</name>
    <dbReference type="NCBI Taxonomy" id="192012"/>
    <lineage>
        <taxon>Eukaryota</taxon>
        <taxon>Viridiplantae</taxon>
        <taxon>Streptophyta</taxon>
        <taxon>Embryophyta</taxon>
        <taxon>Tracheophyta</taxon>
        <taxon>Spermatophyta</taxon>
        <taxon>Magnoliopsida</taxon>
        <taxon>eudicotyledons</taxon>
        <taxon>Gunneridae</taxon>
        <taxon>Pentapetalae</taxon>
        <taxon>asterids</taxon>
        <taxon>campanulids</taxon>
        <taxon>Asterales</taxon>
        <taxon>Asteraceae</taxon>
        <taxon>Asteroideae</taxon>
        <taxon>Heliantheae alliance</taxon>
        <taxon>Eupatorieae</taxon>
        <taxon>Mikania</taxon>
    </lineage>
</organism>
<evidence type="ECO:0000313" key="3">
    <source>
        <dbReference type="EMBL" id="KAD5317604.1"/>
    </source>
</evidence>
<dbReference type="GO" id="GO:0000723">
    <property type="term" value="P:telomere maintenance"/>
    <property type="evidence" value="ECO:0007669"/>
    <property type="project" value="InterPro"/>
</dbReference>
<keyword evidence="1" id="KW-0233">DNA recombination</keyword>
<dbReference type="GO" id="GO:0006310">
    <property type="term" value="P:DNA recombination"/>
    <property type="evidence" value="ECO:0007669"/>
    <property type="project" value="UniProtKB-KW"/>
</dbReference>
<dbReference type="InterPro" id="IPR010285">
    <property type="entry name" value="DNA_helicase_pif1-like_DEAD"/>
</dbReference>
<dbReference type="EC" id="5.6.2.3" evidence="1"/>
<comment type="similarity">
    <text evidence="1">Belongs to the helicase family.</text>
</comment>
<dbReference type="GO" id="GO:0005524">
    <property type="term" value="F:ATP binding"/>
    <property type="evidence" value="ECO:0007669"/>
    <property type="project" value="UniProtKB-KW"/>
</dbReference>
<evidence type="ECO:0000313" key="4">
    <source>
        <dbReference type="Proteomes" id="UP000326396"/>
    </source>
</evidence>
<keyword evidence="1" id="KW-0234">DNA repair</keyword>
<dbReference type="Proteomes" id="UP000326396">
    <property type="component" value="Linkage Group LG17"/>
</dbReference>
<dbReference type="EMBL" id="SZYD01000009">
    <property type="protein sequence ID" value="KAD5317604.1"/>
    <property type="molecule type" value="Genomic_DNA"/>
</dbReference>
<proteinExistence type="inferred from homology"/>
<dbReference type="Pfam" id="PF05970">
    <property type="entry name" value="PIF1"/>
    <property type="match status" value="1"/>
</dbReference>
<protein>
    <recommendedName>
        <fullName evidence="1">ATP-dependent DNA helicase</fullName>
        <ecNumber evidence="1">5.6.2.3</ecNumber>
    </recommendedName>
</protein>
<feature type="domain" description="DNA helicase Pif1-like DEAD-box helicase" evidence="2">
    <location>
        <begin position="1"/>
        <end position="109"/>
    </location>
</feature>
<evidence type="ECO:0000259" key="2">
    <source>
        <dbReference type="Pfam" id="PF05970"/>
    </source>
</evidence>
<dbReference type="OrthoDB" id="1709335at2759"/>
<dbReference type="GO" id="GO:0043139">
    <property type="term" value="F:5'-3' DNA helicase activity"/>
    <property type="evidence" value="ECO:0007669"/>
    <property type="project" value="UniProtKB-EC"/>
</dbReference>
<dbReference type="GO" id="GO:0006281">
    <property type="term" value="P:DNA repair"/>
    <property type="evidence" value="ECO:0007669"/>
    <property type="project" value="UniProtKB-KW"/>
</dbReference>
<reference evidence="3 4" key="1">
    <citation type="submission" date="2019-05" db="EMBL/GenBank/DDBJ databases">
        <title>Mikania micrantha, genome provides insights into the molecular mechanism of rapid growth.</title>
        <authorList>
            <person name="Liu B."/>
        </authorList>
    </citation>
    <scope>NUCLEOTIDE SEQUENCE [LARGE SCALE GENOMIC DNA]</scope>
    <source>
        <strain evidence="3">NLD-2019</strain>
        <tissue evidence="3">Leaf</tissue>
    </source>
</reference>
<keyword evidence="1" id="KW-0378">Hydrolase</keyword>
<dbReference type="AlphaFoldDB" id="A0A5N6NSR0"/>
<evidence type="ECO:0000256" key="1">
    <source>
        <dbReference type="RuleBase" id="RU363044"/>
    </source>
</evidence>
<dbReference type="SUPFAM" id="SSF52540">
    <property type="entry name" value="P-loop containing nucleoside triphosphate hydrolases"/>
    <property type="match status" value="1"/>
</dbReference>
<keyword evidence="1" id="KW-0547">Nucleotide-binding</keyword>
<keyword evidence="1" id="KW-0067">ATP-binding</keyword>
<dbReference type="GO" id="GO:0016887">
    <property type="term" value="F:ATP hydrolysis activity"/>
    <property type="evidence" value="ECO:0007669"/>
    <property type="project" value="RHEA"/>
</dbReference>